<feature type="transmembrane region" description="Helical" evidence="1">
    <location>
        <begin position="35"/>
        <end position="56"/>
    </location>
</feature>
<evidence type="ECO:0000256" key="1">
    <source>
        <dbReference type="SAM" id="Phobius"/>
    </source>
</evidence>
<gene>
    <name evidence="2" type="ORF">LX64_01213</name>
</gene>
<keyword evidence="3" id="KW-1185">Reference proteome</keyword>
<keyword evidence="1" id="KW-1133">Transmembrane helix</keyword>
<dbReference type="Proteomes" id="UP000249547">
    <property type="component" value="Unassembled WGS sequence"/>
</dbReference>
<accession>A0A327QW15</accession>
<sequence>MVLTSLSILALAFFVAHVVLLFTSFGKGGMQKTKYFWSHATLWICGIIAFAITWFFAGKGESSTVDLFDSTTKKVAILILVAVLSLVAHSIVKLLVMPRYTTTKK</sequence>
<evidence type="ECO:0000313" key="3">
    <source>
        <dbReference type="Proteomes" id="UP000249547"/>
    </source>
</evidence>
<organism evidence="2 3">
    <name type="scientific">Chitinophaga skermanii</name>
    <dbReference type="NCBI Taxonomy" id="331697"/>
    <lineage>
        <taxon>Bacteria</taxon>
        <taxon>Pseudomonadati</taxon>
        <taxon>Bacteroidota</taxon>
        <taxon>Chitinophagia</taxon>
        <taxon>Chitinophagales</taxon>
        <taxon>Chitinophagaceae</taxon>
        <taxon>Chitinophaga</taxon>
    </lineage>
</organism>
<keyword evidence="1" id="KW-0472">Membrane</keyword>
<evidence type="ECO:0000313" key="2">
    <source>
        <dbReference type="EMBL" id="RAJ08560.1"/>
    </source>
</evidence>
<name>A0A327QW15_9BACT</name>
<comment type="caution">
    <text evidence="2">The sequence shown here is derived from an EMBL/GenBank/DDBJ whole genome shotgun (WGS) entry which is preliminary data.</text>
</comment>
<protein>
    <submittedName>
        <fullName evidence="2">Uncharacterized protein</fullName>
    </submittedName>
</protein>
<proteinExistence type="predicted"/>
<feature type="transmembrane region" description="Helical" evidence="1">
    <location>
        <begin position="76"/>
        <end position="96"/>
    </location>
</feature>
<feature type="transmembrane region" description="Helical" evidence="1">
    <location>
        <begin position="6"/>
        <end position="23"/>
    </location>
</feature>
<reference evidence="2 3" key="1">
    <citation type="submission" date="2018-06" db="EMBL/GenBank/DDBJ databases">
        <title>Genomic Encyclopedia of Archaeal and Bacterial Type Strains, Phase II (KMG-II): from individual species to whole genera.</title>
        <authorList>
            <person name="Goeker M."/>
        </authorList>
    </citation>
    <scope>NUCLEOTIDE SEQUENCE [LARGE SCALE GENOMIC DNA]</scope>
    <source>
        <strain evidence="2 3">DSM 23857</strain>
    </source>
</reference>
<keyword evidence="1" id="KW-0812">Transmembrane</keyword>
<dbReference type="AlphaFoldDB" id="A0A327QW15"/>
<dbReference type="EMBL" id="QLLL01000002">
    <property type="protein sequence ID" value="RAJ08560.1"/>
    <property type="molecule type" value="Genomic_DNA"/>
</dbReference>